<gene>
    <name evidence="2" type="ORF">EOK75_19020</name>
</gene>
<dbReference type="RefSeq" id="WP_137195583.1">
    <property type="nucleotide sequence ID" value="NZ_CP039965.1"/>
</dbReference>
<dbReference type="EMBL" id="CP039965">
    <property type="protein sequence ID" value="QCO57775.1"/>
    <property type="molecule type" value="Genomic_DNA"/>
</dbReference>
<reference evidence="2 3" key="1">
    <citation type="submission" date="2019-05" db="EMBL/GenBank/DDBJ databases">
        <title>Pseudorhodobacter turbinis sp. nov., isolated from the gut of the Korean turban shell.</title>
        <authorList>
            <person name="Jeong Y.-S."/>
            <person name="Kang W.-R."/>
            <person name="Bae J.-W."/>
        </authorList>
    </citation>
    <scope>NUCLEOTIDE SEQUENCE [LARGE SCALE GENOMIC DNA]</scope>
    <source>
        <strain evidence="2 3">S12M18</strain>
        <plasmid evidence="2 3">unnamed1</plasmid>
    </source>
</reference>
<dbReference type="OrthoDB" id="7865588at2"/>
<feature type="domain" description="Phasin" evidence="1">
    <location>
        <begin position="21"/>
        <end position="111"/>
    </location>
</feature>
<sequence length="115" mass="12636">MSNSGKTENTASTMVDLIKTMQEAGLKSMPFQGTDWLTAMADISSEVMNFTAARLKEDVNTQQALMQAKGLVEIQHIHAEFFQKTMDDYAAETAKLMRMGQTLTPAAKDTAKDKG</sequence>
<dbReference type="KEGG" id="pseb:EOK75_19020"/>
<dbReference type="InterPro" id="IPR018968">
    <property type="entry name" value="Phasin"/>
</dbReference>
<geneLocation type="plasmid" evidence="2 3">
    <name>unnamed1</name>
</geneLocation>
<dbReference type="Proteomes" id="UP000298631">
    <property type="component" value="Plasmid unnamed1"/>
</dbReference>
<keyword evidence="3" id="KW-1185">Reference proteome</keyword>
<evidence type="ECO:0000313" key="3">
    <source>
        <dbReference type="Proteomes" id="UP000298631"/>
    </source>
</evidence>
<protein>
    <recommendedName>
        <fullName evidence="1">Phasin domain-containing protein</fullName>
    </recommendedName>
</protein>
<evidence type="ECO:0000313" key="2">
    <source>
        <dbReference type="EMBL" id="QCO57775.1"/>
    </source>
</evidence>
<accession>A0A4P8ELT2</accession>
<proteinExistence type="predicted"/>
<dbReference type="AlphaFoldDB" id="A0A4P8ELT2"/>
<name>A0A4P8ELT2_9RHOB</name>
<keyword evidence="2" id="KW-0614">Plasmid</keyword>
<organism evidence="2 3">
    <name type="scientific">Pseudorhodobacter turbinis</name>
    <dbReference type="NCBI Taxonomy" id="2500533"/>
    <lineage>
        <taxon>Bacteria</taxon>
        <taxon>Pseudomonadati</taxon>
        <taxon>Pseudomonadota</taxon>
        <taxon>Alphaproteobacteria</taxon>
        <taxon>Rhodobacterales</taxon>
        <taxon>Paracoccaceae</taxon>
        <taxon>Pseudorhodobacter</taxon>
    </lineage>
</organism>
<dbReference type="Pfam" id="PF09361">
    <property type="entry name" value="Phasin_2"/>
    <property type="match status" value="1"/>
</dbReference>
<evidence type="ECO:0000259" key="1">
    <source>
        <dbReference type="Pfam" id="PF09361"/>
    </source>
</evidence>